<reference evidence="1" key="2">
    <citation type="journal article" date="2015" name="Fish Shellfish Immunol.">
        <title>Early steps in the European eel (Anguilla anguilla)-Vibrio vulnificus interaction in the gills: Role of the RtxA13 toxin.</title>
        <authorList>
            <person name="Callol A."/>
            <person name="Pajuelo D."/>
            <person name="Ebbesson L."/>
            <person name="Teles M."/>
            <person name="MacKenzie S."/>
            <person name="Amaro C."/>
        </authorList>
    </citation>
    <scope>NUCLEOTIDE SEQUENCE</scope>
</reference>
<reference evidence="1" key="1">
    <citation type="submission" date="2014-11" db="EMBL/GenBank/DDBJ databases">
        <authorList>
            <person name="Amaro Gonzalez C."/>
        </authorList>
    </citation>
    <scope>NUCLEOTIDE SEQUENCE</scope>
</reference>
<organism evidence="1">
    <name type="scientific">Anguilla anguilla</name>
    <name type="common">European freshwater eel</name>
    <name type="synonym">Muraena anguilla</name>
    <dbReference type="NCBI Taxonomy" id="7936"/>
    <lineage>
        <taxon>Eukaryota</taxon>
        <taxon>Metazoa</taxon>
        <taxon>Chordata</taxon>
        <taxon>Craniata</taxon>
        <taxon>Vertebrata</taxon>
        <taxon>Euteleostomi</taxon>
        <taxon>Actinopterygii</taxon>
        <taxon>Neopterygii</taxon>
        <taxon>Teleostei</taxon>
        <taxon>Anguilliformes</taxon>
        <taxon>Anguillidae</taxon>
        <taxon>Anguilla</taxon>
    </lineage>
</organism>
<protein>
    <submittedName>
        <fullName evidence="1">Uncharacterized protein</fullName>
    </submittedName>
</protein>
<name>A0A0E9UPP1_ANGAN</name>
<dbReference type="AlphaFoldDB" id="A0A0E9UPP1"/>
<dbReference type="EMBL" id="GBXM01040758">
    <property type="protein sequence ID" value="JAH67819.1"/>
    <property type="molecule type" value="Transcribed_RNA"/>
</dbReference>
<sequence length="31" mass="3431">MPTVSNKTLHLDAFQHHLVPLISKSEAPSMT</sequence>
<evidence type="ECO:0000313" key="1">
    <source>
        <dbReference type="EMBL" id="JAH67819.1"/>
    </source>
</evidence>
<proteinExistence type="predicted"/>
<accession>A0A0E9UPP1</accession>